<dbReference type="FunFam" id="3.40.640.10:FF:000236">
    <property type="entry name" value="Alanine aminotransferase 2"/>
    <property type="match status" value="1"/>
</dbReference>
<evidence type="ECO:0000313" key="12">
    <source>
        <dbReference type="Proteomes" id="UP001549921"/>
    </source>
</evidence>
<keyword evidence="5" id="KW-0663">Pyridoxal phosphate</keyword>
<evidence type="ECO:0000256" key="9">
    <source>
        <dbReference type="ARBA" id="ARBA00047412"/>
    </source>
</evidence>
<comment type="cofactor">
    <cofactor evidence="1">
        <name>pyridoxal 5'-phosphate</name>
        <dbReference type="ChEBI" id="CHEBI:597326"/>
    </cofactor>
</comment>
<dbReference type="PANTHER" id="PTHR11751:SF29">
    <property type="entry name" value="ALANINE TRANSAMINASE"/>
    <property type="match status" value="1"/>
</dbReference>
<comment type="subunit">
    <text evidence="2">Homodimer.</text>
</comment>
<dbReference type="CDD" id="cd00609">
    <property type="entry name" value="AAT_like"/>
    <property type="match status" value="1"/>
</dbReference>
<dbReference type="SUPFAM" id="SSF53383">
    <property type="entry name" value="PLP-dependent transferases"/>
    <property type="match status" value="1"/>
</dbReference>
<dbReference type="FunFam" id="3.90.1150.10:FF:000010">
    <property type="entry name" value="Alanine aminotransferase 2"/>
    <property type="match status" value="1"/>
</dbReference>
<sequence>MKLESTITAENINQNLLNVRYAVRGPIVDRADQIERELAKGVPKPFPRVVRANIGDCHALGQRPFTFIRQVLALVSCPQLLSLADIPTDVKSRVQELLADCMHSSVGAYSPPLGLRTVRERVASYMRARDGVPAAADDVCVGAGASDVIKSVLTMLAGKVDGKMPAVMIPIPQYPLFSGTLAELGIKPAEYYLDEANNWALSTEELERSWLEASQTHAVRALVVINPGNPTGQVLDRKNIEEIIKFAYDHHLFILADEVYQENIVSKPFYSFKKVMHEMGAPYSSMELASFLTCSKGWAAECGLRSGYVELLRLQPRVKAAFVATRGVMQCPTVLGQCVLDCVMKPPTLGEPSYPQFSREMAEVRRTLAERTKTAYRTFNSIPGYSCNPIDGAMFAFPRIELPARAQAVAHEKNMTPDEFYCYRLLEETGVCVVPGTGFGQIPDTFHFRTTILHPREEFQHMMDSIRNFHHKFLQEYA</sequence>
<dbReference type="Pfam" id="PF00155">
    <property type="entry name" value="Aminotran_1_2"/>
    <property type="match status" value="1"/>
</dbReference>
<organism evidence="11 12">
    <name type="scientific">Loxostege sticticalis</name>
    <name type="common">Beet webworm moth</name>
    <dbReference type="NCBI Taxonomy" id="481309"/>
    <lineage>
        <taxon>Eukaryota</taxon>
        <taxon>Metazoa</taxon>
        <taxon>Ecdysozoa</taxon>
        <taxon>Arthropoda</taxon>
        <taxon>Hexapoda</taxon>
        <taxon>Insecta</taxon>
        <taxon>Pterygota</taxon>
        <taxon>Neoptera</taxon>
        <taxon>Endopterygota</taxon>
        <taxon>Lepidoptera</taxon>
        <taxon>Glossata</taxon>
        <taxon>Ditrysia</taxon>
        <taxon>Pyraloidea</taxon>
        <taxon>Crambidae</taxon>
        <taxon>Pyraustinae</taxon>
        <taxon>Loxostege</taxon>
    </lineage>
</organism>
<name>A0ABD0SSZ4_LOXSC</name>
<evidence type="ECO:0000259" key="10">
    <source>
        <dbReference type="Pfam" id="PF00155"/>
    </source>
</evidence>
<dbReference type="PANTHER" id="PTHR11751">
    <property type="entry name" value="ALANINE AMINOTRANSFERASE"/>
    <property type="match status" value="1"/>
</dbReference>
<evidence type="ECO:0000256" key="1">
    <source>
        <dbReference type="ARBA" id="ARBA00001933"/>
    </source>
</evidence>
<comment type="similarity">
    <text evidence="7">Belongs to the class-I pyridoxal-phosphate-dependent aminotransferase family. Alanine aminotransferase subfamily.</text>
</comment>
<evidence type="ECO:0000313" key="11">
    <source>
        <dbReference type="EMBL" id="KAL0822134.1"/>
    </source>
</evidence>
<dbReference type="EMBL" id="JBEDNZ010000016">
    <property type="protein sequence ID" value="KAL0822134.1"/>
    <property type="molecule type" value="Genomic_DNA"/>
</dbReference>
<proteinExistence type="inferred from homology"/>
<dbReference type="InterPro" id="IPR004839">
    <property type="entry name" value="Aminotransferase_I/II_large"/>
</dbReference>
<dbReference type="InterPro" id="IPR015421">
    <property type="entry name" value="PyrdxlP-dep_Trfase_major"/>
</dbReference>
<dbReference type="InterPro" id="IPR015422">
    <property type="entry name" value="PyrdxlP-dep_Trfase_small"/>
</dbReference>
<accession>A0ABD0SSZ4</accession>
<dbReference type="AlphaFoldDB" id="A0ABD0SSZ4"/>
<keyword evidence="4" id="KW-0808">Transferase</keyword>
<evidence type="ECO:0000256" key="8">
    <source>
        <dbReference type="ARBA" id="ARBA00026106"/>
    </source>
</evidence>
<comment type="caution">
    <text evidence="11">The sequence shown here is derived from an EMBL/GenBank/DDBJ whole genome shotgun (WGS) entry which is preliminary data.</text>
</comment>
<gene>
    <name evidence="11" type="ORF">ABMA28_004268</name>
</gene>
<evidence type="ECO:0000256" key="3">
    <source>
        <dbReference type="ARBA" id="ARBA00022576"/>
    </source>
</evidence>
<feature type="domain" description="Aminotransferase class I/classII large" evidence="10">
    <location>
        <begin position="90"/>
        <end position="466"/>
    </location>
</feature>
<evidence type="ECO:0000256" key="6">
    <source>
        <dbReference type="ARBA" id="ARBA00025708"/>
    </source>
</evidence>
<dbReference type="Gene3D" id="3.40.640.10">
    <property type="entry name" value="Type I PLP-dependent aspartate aminotransferase-like (Major domain)"/>
    <property type="match status" value="1"/>
</dbReference>
<evidence type="ECO:0000256" key="5">
    <source>
        <dbReference type="ARBA" id="ARBA00022898"/>
    </source>
</evidence>
<dbReference type="InterPro" id="IPR045088">
    <property type="entry name" value="ALAT1/2-like"/>
</dbReference>
<dbReference type="Gene3D" id="3.90.1150.10">
    <property type="entry name" value="Aspartate Aminotransferase, domain 1"/>
    <property type="match status" value="1"/>
</dbReference>
<dbReference type="EC" id="2.6.1.2" evidence="8"/>
<evidence type="ECO:0000256" key="4">
    <source>
        <dbReference type="ARBA" id="ARBA00022679"/>
    </source>
</evidence>
<dbReference type="GO" id="GO:0004021">
    <property type="term" value="F:L-alanine:2-oxoglutarate aminotransferase activity"/>
    <property type="evidence" value="ECO:0007669"/>
    <property type="project" value="UniProtKB-EC"/>
</dbReference>
<dbReference type="Proteomes" id="UP001549921">
    <property type="component" value="Unassembled WGS sequence"/>
</dbReference>
<comment type="catalytic activity">
    <reaction evidence="9">
        <text>L-alanine + 2-oxoglutarate = pyruvate + L-glutamate</text>
        <dbReference type="Rhea" id="RHEA:19453"/>
        <dbReference type="ChEBI" id="CHEBI:15361"/>
        <dbReference type="ChEBI" id="CHEBI:16810"/>
        <dbReference type="ChEBI" id="CHEBI:29985"/>
        <dbReference type="ChEBI" id="CHEBI:57972"/>
        <dbReference type="EC" id="2.6.1.2"/>
    </reaction>
</comment>
<protein>
    <recommendedName>
        <fullName evidence="8">alanine transaminase</fullName>
        <ecNumber evidence="8">2.6.1.2</ecNumber>
    </recommendedName>
</protein>
<evidence type="ECO:0000256" key="2">
    <source>
        <dbReference type="ARBA" id="ARBA00011738"/>
    </source>
</evidence>
<dbReference type="Gene3D" id="1.10.287.1970">
    <property type="match status" value="1"/>
</dbReference>
<dbReference type="InterPro" id="IPR015424">
    <property type="entry name" value="PyrdxlP-dep_Trfase"/>
</dbReference>
<keyword evidence="3" id="KW-0032">Aminotransferase</keyword>
<reference evidence="11 12" key="1">
    <citation type="submission" date="2024-06" db="EMBL/GenBank/DDBJ databases">
        <title>A chromosome-level genome assembly of beet webworm, Loxostege sticticalis.</title>
        <authorList>
            <person name="Zhang Y."/>
        </authorList>
    </citation>
    <scope>NUCLEOTIDE SEQUENCE [LARGE SCALE GENOMIC DNA]</scope>
    <source>
        <strain evidence="11">AQ028</strain>
        <tissue evidence="11">Male pupae</tissue>
    </source>
</reference>
<evidence type="ECO:0000256" key="7">
    <source>
        <dbReference type="ARBA" id="ARBA00025785"/>
    </source>
</evidence>
<comment type="pathway">
    <text evidence="6">Amino-acid degradation; L-alanine degradation via transaminase pathway; pyruvate from L-alanine: step 1/1.</text>
</comment>